<gene>
    <name evidence="3" type="ORF">BEL07_09065</name>
</gene>
<dbReference type="GO" id="GO:0016289">
    <property type="term" value="F:acyl-CoA hydrolase activity"/>
    <property type="evidence" value="ECO:0007669"/>
    <property type="project" value="UniProtKB-ARBA"/>
</dbReference>
<dbReference type="SUPFAM" id="SSF54637">
    <property type="entry name" value="Thioesterase/thiol ester dehydrase-isomerase"/>
    <property type="match status" value="2"/>
</dbReference>
<protein>
    <submittedName>
        <fullName evidence="3">Phenylacetic acid degradation protein</fullName>
    </submittedName>
</protein>
<evidence type="ECO:0000313" key="3">
    <source>
        <dbReference type="EMBL" id="OFJ54006.1"/>
    </source>
</evidence>
<dbReference type="InterPro" id="IPR003736">
    <property type="entry name" value="PAAI_dom"/>
</dbReference>
<dbReference type="Gene3D" id="3.10.129.10">
    <property type="entry name" value="Hotdog Thioesterase"/>
    <property type="match status" value="2"/>
</dbReference>
<dbReference type="InterPro" id="IPR006683">
    <property type="entry name" value="Thioestr_dom"/>
</dbReference>
<name>A0A1E8Q6B3_9MYCO</name>
<evidence type="ECO:0000313" key="4">
    <source>
        <dbReference type="Proteomes" id="UP000178953"/>
    </source>
</evidence>
<organism evidence="3 4">
    <name type="scientific">Mycolicibacterium grossiae</name>
    <dbReference type="NCBI Taxonomy" id="1552759"/>
    <lineage>
        <taxon>Bacteria</taxon>
        <taxon>Bacillati</taxon>
        <taxon>Actinomycetota</taxon>
        <taxon>Actinomycetes</taxon>
        <taxon>Mycobacteriales</taxon>
        <taxon>Mycobacteriaceae</taxon>
        <taxon>Mycolicibacterium</taxon>
    </lineage>
</organism>
<evidence type="ECO:0000259" key="2">
    <source>
        <dbReference type="Pfam" id="PF03061"/>
    </source>
</evidence>
<comment type="caution">
    <text evidence="3">The sequence shown here is derived from an EMBL/GenBank/DDBJ whole genome shotgun (WGS) entry which is preliminary data.</text>
</comment>
<dbReference type="Pfam" id="PF03061">
    <property type="entry name" value="4HBT"/>
    <property type="match status" value="1"/>
</dbReference>
<proteinExistence type="predicted"/>
<dbReference type="AlphaFoldDB" id="A0A1E8Q6B3"/>
<accession>A0A1E8Q6B3</accession>
<dbReference type="RefSeq" id="WP_070352764.1">
    <property type="nucleotide sequence ID" value="NZ_CP043474.1"/>
</dbReference>
<keyword evidence="4" id="KW-1185">Reference proteome</keyword>
<dbReference type="NCBIfam" id="TIGR00369">
    <property type="entry name" value="unchar_dom_1"/>
    <property type="match status" value="1"/>
</dbReference>
<dbReference type="OrthoDB" id="4698424at2"/>
<evidence type="ECO:0000256" key="1">
    <source>
        <dbReference type="ARBA" id="ARBA00022801"/>
    </source>
</evidence>
<dbReference type="Proteomes" id="UP000178953">
    <property type="component" value="Unassembled WGS sequence"/>
</dbReference>
<keyword evidence="1" id="KW-0378">Hydrolase</keyword>
<feature type="domain" description="Thioesterase" evidence="2">
    <location>
        <begin position="187"/>
        <end position="258"/>
    </location>
</feature>
<reference evidence="3 4" key="1">
    <citation type="submission" date="2016-09" db="EMBL/GenBank/DDBJ databases">
        <title>genome sequence of Mycobacterium sp. 739 SCH.</title>
        <authorList>
            <person name="Greninger A.L."/>
            <person name="Qin X."/>
            <person name="Jerome K."/>
            <person name="Vora S."/>
            <person name="Quinn K."/>
        </authorList>
    </citation>
    <scope>NUCLEOTIDE SEQUENCE [LARGE SCALE GENOMIC DNA]</scope>
    <source>
        <strain evidence="3 4">SCH</strain>
    </source>
</reference>
<sequence length="269" mass="27303">MSHHPLNTPIGRFGIDTVAEGDTTCVATMPLDDMVNPVTGAPSLAALAMLLDHVGGVVNHYRRGAGEWTVSSELALELGPDAIDVLAAAARAGAVTVTGDARPFGPKTATALAEAVFRIGDVPVATGTVRSFYIEAPATFAESPVDPGALEARTGLAAKLAVGAARTGDGAVVLPQRPDRVLENSIGVIHGGVASAGLEVVGAAAVDAGGALRTASLRVNFLRQFFAGDESRYVGTPLRIGRRTGVADAAAVGADGRVAITARVTAYRC</sequence>
<dbReference type="EMBL" id="MCHX01000017">
    <property type="protein sequence ID" value="OFJ54006.1"/>
    <property type="molecule type" value="Genomic_DNA"/>
</dbReference>
<dbReference type="InterPro" id="IPR029069">
    <property type="entry name" value="HotDog_dom_sf"/>
</dbReference>